<dbReference type="RefSeq" id="WP_119667757.1">
    <property type="nucleotide sequence ID" value="NZ_QXED01000003.1"/>
</dbReference>
<organism evidence="2 3">
    <name type="scientific">Fibrisoma montanum</name>
    <dbReference type="NCBI Taxonomy" id="2305895"/>
    <lineage>
        <taxon>Bacteria</taxon>
        <taxon>Pseudomonadati</taxon>
        <taxon>Bacteroidota</taxon>
        <taxon>Cytophagia</taxon>
        <taxon>Cytophagales</taxon>
        <taxon>Spirosomataceae</taxon>
        <taxon>Fibrisoma</taxon>
    </lineage>
</organism>
<protein>
    <submittedName>
        <fullName evidence="2">Agmatine deiminase family protein</fullName>
    </submittedName>
</protein>
<reference evidence="2 3" key="1">
    <citation type="submission" date="2018-08" db="EMBL/GenBank/DDBJ databases">
        <title>Fibrisoma montanum sp. nov., isolated from Danxia mountain soil.</title>
        <authorList>
            <person name="Huang Y."/>
        </authorList>
    </citation>
    <scope>NUCLEOTIDE SEQUENCE [LARGE SCALE GENOMIC DNA]</scope>
    <source>
        <strain evidence="2 3">HYT19</strain>
    </source>
</reference>
<dbReference type="GO" id="GO:0004668">
    <property type="term" value="F:protein-arginine deiminase activity"/>
    <property type="evidence" value="ECO:0007669"/>
    <property type="project" value="InterPro"/>
</dbReference>
<dbReference type="PANTHER" id="PTHR31377">
    <property type="entry name" value="AGMATINE DEIMINASE-RELATED"/>
    <property type="match status" value="1"/>
</dbReference>
<dbReference type="AlphaFoldDB" id="A0A418MAZ0"/>
<proteinExistence type="predicted"/>
<dbReference type="PANTHER" id="PTHR31377:SF0">
    <property type="entry name" value="AGMATINE DEIMINASE-RELATED"/>
    <property type="match status" value="1"/>
</dbReference>
<evidence type="ECO:0000313" key="3">
    <source>
        <dbReference type="Proteomes" id="UP000283523"/>
    </source>
</evidence>
<dbReference type="GO" id="GO:0047632">
    <property type="term" value="F:agmatine deiminase activity"/>
    <property type="evidence" value="ECO:0007669"/>
    <property type="project" value="TreeGrafter"/>
</dbReference>
<dbReference type="InterPro" id="IPR007466">
    <property type="entry name" value="Peptidyl-Arg-deiminase_porph"/>
</dbReference>
<gene>
    <name evidence="2" type="ORF">DYU11_11170</name>
</gene>
<name>A0A418MAZ0_9BACT</name>
<dbReference type="Gene3D" id="3.75.10.10">
    <property type="entry name" value="L-arginine/glycine Amidinotransferase, Chain A"/>
    <property type="match status" value="1"/>
</dbReference>
<dbReference type="OrthoDB" id="9808013at2"/>
<dbReference type="EMBL" id="QXED01000003">
    <property type="protein sequence ID" value="RIV23542.1"/>
    <property type="molecule type" value="Genomic_DNA"/>
</dbReference>
<accession>A0A418MAZ0</accession>
<evidence type="ECO:0000313" key="2">
    <source>
        <dbReference type="EMBL" id="RIV23542.1"/>
    </source>
</evidence>
<dbReference type="Pfam" id="PF04371">
    <property type="entry name" value="PAD_porph"/>
    <property type="match status" value="2"/>
</dbReference>
<comment type="caution">
    <text evidence="2">The sequence shown here is derived from an EMBL/GenBank/DDBJ whole genome shotgun (WGS) entry which is preliminary data.</text>
</comment>
<keyword evidence="3" id="KW-1185">Reference proteome</keyword>
<dbReference type="PROSITE" id="PS51257">
    <property type="entry name" value="PROKAR_LIPOPROTEIN"/>
    <property type="match status" value="1"/>
</dbReference>
<evidence type="ECO:0000256" key="1">
    <source>
        <dbReference type="ARBA" id="ARBA00022801"/>
    </source>
</evidence>
<dbReference type="Proteomes" id="UP000283523">
    <property type="component" value="Unassembled WGS sequence"/>
</dbReference>
<sequence>MNTLPFRLLVLTALSVLTASCQKEDFGVDQPHDSGKASADKFYVPAEFEPLASIWLSAPTTRYKSNLPMWDVQAAMIKEILPTSTKIDYAINGPSDIDSLTTYLVNRGVSQGAIQSGIRFHTVPHGDLWIRDTGGTFMKSKKEKEGYRVVDFDFDAYRMKGYVSADTYALYQLDNNVSYGIGAAKGATIVSSPLITEGGNLHFNGKGTVIAIKKSLLASNPGLTLAEIEAELKRVFNLKKVIFLNETTGTDSHPVLESPKLVNGGYQFNLGVWHADEMVTWVDPRTVIVAQVPAAELSSGNPFKQQSYQALEDAYQVLRSATDQDGKPLTILRAPEPSPIVVELGPNDVMYQFLQSLNGIQHFPTDGSPIKFVMAASYMNYVVTNDVVLIPKFYKPGRASSLAASDEEFRQLIQSVYPNRQVKQIDADGITVGGGGMHCITQQVPSLDKHKD</sequence>
<keyword evidence="1" id="KW-0378">Hydrolase</keyword>
<dbReference type="GO" id="GO:0009446">
    <property type="term" value="P:putrescine biosynthetic process"/>
    <property type="evidence" value="ECO:0007669"/>
    <property type="project" value="InterPro"/>
</dbReference>
<dbReference type="SUPFAM" id="SSF55909">
    <property type="entry name" value="Pentein"/>
    <property type="match status" value="1"/>
</dbReference>